<proteinExistence type="predicted"/>
<accession>A0A1K1SRG0</accession>
<gene>
    <name evidence="1" type="ORF">SAMN05661012_05946</name>
    <name evidence="2" type="ORF">SR876_17960</name>
</gene>
<dbReference type="RefSeq" id="WP_072365422.1">
    <property type="nucleotide sequence ID" value="NZ_CBHWAX010000148.1"/>
</dbReference>
<evidence type="ECO:0000313" key="2">
    <source>
        <dbReference type="EMBL" id="WQG86806.1"/>
    </source>
</evidence>
<reference evidence="2 4" key="2">
    <citation type="submission" date="2023-11" db="EMBL/GenBank/DDBJ databases">
        <title>MicrobeMod: A computational toolkit for identifying prokaryotic methylation and restriction-modification with nanopore sequencing.</title>
        <authorList>
            <person name="Crits-Christoph A."/>
            <person name="Kang S.C."/>
            <person name="Lee H."/>
            <person name="Ostrov N."/>
        </authorList>
    </citation>
    <scope>NUCLEOTIDE SEQUENCE [LARGE SCALE GENOMIC DNA]</scope>
    <source>
        <strain evidence="2 4">ATCC 23090</strain>
    </source>
</reference>
<dbReference type="Proteomes" id="UP000183788">
    <property type="component" value="Unassembled WGS sequence"/>
</dbReference>
<reference evidence="1 3" key="1">
    <citation type="submission" date="2016-11" db="EMBL/GenBank/DDBJ databases">
        <authorList>
            <person name="Jaros S."/>
            <person name="Januszkiewicz K."/>
            <person name="Wedrychowicz H."/>
        </authorList>
    </citation>
    <scope>NUCLEOTIDE SEQUENCE [LARGE SCALE GENOMIC DNA]</scope>
    <source>
        <strain evidence="1 3">DSM 784</strain>
    </source>
</reference>
<sequence length="190" mass="22571">METDTWIIEYRSPNLEAPLFLIWYTDTDNNRTDKFLTYKTGEIFSASSLAAIKAGIATNFEDLKEYDNLIPWLNEQDDSETTLYDMEFAYQGILAEDFSIPVVEGIAKFVNLFGDYVHQDEANIQLRRFMEDRYVKEVWEYYYDVIFWPRFTEGNRFDLWDELPALEIDTIKLVEGIELLMKTFEDNIRL</sequence>
<name>A0A1K1SRG0_9BACT</name>
<evidence type="ECO:0000313" key="1">
    <source>
        <dbReference type="EMBL" id="SFW86655.1"/>
    </source>
</evidence>
<dbReference type="EMBL" id="CP140154">
    <property type="protein sequence ID" value="WQG86806.1"/>
    <property type="molecule type" value="Genomic_DNA"/>
</dbReference>
<dbReference type="EMBL" id="FPIZ01000029">
    <property type="protein sequence ID" value="SFW86655.1"/>
    <property type="molecule type" value="Genomic_DNA"/>
</dbReference>
<evidence type="ECO:0000313" key="4">
    <source>
        <dbReference type="Proteomes" id="UP001326715"/>
    </source>
</evidence>
<dbReference type="AlphaFoldDB" id="A0A1K1SRG0"/>
<organism evidence="1 3">
    <name type="scientific">Chitinophaga sancti</name>
    <dbReference type="NCBI Taxonomy" id="1004"/>
    <lineage>
        <taxon>Bacteria</taxon>
        <taxon>Pseudomonadati</taxon>
        <taxon>Bacteroidota</taxon>
        <taxon>Chitinophagia</taxon>
        <taxon>Chitinophagales</taxon>
        <taxon>Chitinophagaceae</taxon>
        <taxon>Chitinophaga</taxon>
    </lineage>
</organism>
<keyword evidence="4" id="KW-1185">Reference proteome</keyword>
<protein>
    <submittedName>
        <fullName evidence="1">Uncharacterized protein</fullName>
    </submittedName>
</protein>
<dbReference type="Proteomes" id="UP001326715">
    <property type="component" value="Chromosome"/>
</dbReference>
<dbReference type="OrthoDB" id="654952at2"/>
<evidence type="ECO:0000313" key="3">
    <source>
        <dbReference type="Proteomes" id="UP000183788"/>
    </source>
</evidence>